<name>A0A4S8IB82_MUSBA</name>
<dbReference type="AlphaFoldDB" id="A0A4S8IB82"/>
<proteinExistence type="predicted"/>
<comment type="caution">
    <text evidence="1">The sequence shown here is derived from an EMBL/GenBank/DDBJ whole genome shotgun (WGS) entry which is preliminary data.</text>
</comment>
<gene>
    <name evidence="1" type="ORF">C4D60_Mb02t13260</name>
</gene>
<reference evidence="1 2" key="1">
    <citation type="journal article" date="2019" name="Nat. Plants">
        <title>Genome sequencing of Musa balbisiana reveals subgenome evolution and function divergence in polyploid bananas.</title>
        <authorList>
            <person name="Yao X."/>
        </authorList>
    </citation>
    <scope>NUCLEOTIDE SEQUENCE [LARGE SCALE GENOMIC DNA]</scope>
    <source>
        <strain evidence="2">cv. DH-PKW</strain>
        <tissue evidence="1">Leaves</tissue>
    </source>
</reference>
<organism evidence="1 2">
    <name type="scientific">Musa balbisiana</name>
    <name type="common">Banana</name>
    <dbReference type="NCBI Taxonomy" id="52838"/>
    <lineage>
        <taxon>Eukaryota</taxon>
        <taxon>Viridiplantae</taxon>
        <taxon>Streptophyta</taxon>
        <taxon>Embryophyta</taxon>
        <taxon>Tracheophyta</taxon>
        <taxon>Spermatophyta</taxon>
        <taxon>Magnoliopsida</taxon>
        <taxon>Liliopsida</taxon>
        <taxon>Zingiberales</taxon>
        <taxon>Musaceae</taxon>
        <taxon>Musa</taxon>
    </lineage>
</organism>
<keyword evidence="2" id="KW-1185">Reference proteome</keyword>
<accession>A0A4S8IB82</accession>
<dbReference type="EMBL" id="PYDT01000011">
    <property type="protein sequence ID" value="THU44999.1"/>
    <property type="molecule type" value="Genomic_DNA"/>
</dbReference>
<sequence>MARVPSRVAIFGATPDRRSNECITIEYSCTVLHVKSSSLYAYNMRRSTVHRKNNISLLMCSKVERERRAGKVPGFARREGGRATAGCQTRGAISSLRSCGNMVQNLAVAHDGSVGNEKQAKGNLG</sequence>
<protein>
    <submittedName>
        <fullName evidence="1">Uncharacterized protein</fullName>
    </submittedName>
</protein>
<evidence type="ECO:0000313" key="2">
    <source>
        <dbReference type="Proteomes" id="UP000317650"/>
    </source>
</evidence>
<evidence type="ECO:0000313" key="1">
    <source>
        <dbReference type="EMBL" id="THU44999.1"/>
    </source>
</evidence>
<dbReference type="Proteomes" id="UP000317650">
    <property type="component" value="Chromosome 2"/>
</dbReference>